<feature type="compositionally biased region" description="Low complexity" evidence="2">
    <location>
        <begin position="353"/>
        <end position="364"/>
    </location>
</feature>
<evidence type="ECO:0000313" key="5">
    <source>
        <dbReference type="Proteomes" id="UP000313359"/>
    </source>
</evidence>
<dbReference type="GO" id="GO:0005634">
    <property type="term" value="C:nucleus"/>
    <property type="evidence" value="ECO:0007669"/>
    <property type="project" value="TreeGrafter"/>
</dbReference>
<dbReference type="EMBL" id="ML122258">
    <property type="protein sequence ID" value="RPD62691.1"/>
    <property type="molecule type" value="Genomic_DNA"/>
</dbReference>
<feature type="compositionally biased region" description="Polar residues" evidence="2">
    <location>
        <begin position="315"/>
        <end position="326"/>
    </location>
</feature>
<dbReference type="InterPro" id="IPR009057">
    <property type="entry name" value="Homeodomain-like_sf"/>
</dbReference>
<dbReference type="SMART" id="SM00674">
    <property type="entry name" value="CENPB"/>
    <property type="match status" value="1"/>
</dbReference>
<feature type="domain" description="HTH CENPB-type" evidence="3">
    <location>
        <begin position="176"/>
        <end position="249"/>
    </location>
</feature>
<feature type="compositionally biased region" description="Pro residues" evidence="2">
    <location>
        <begin position="26"/>
        <end position="54"/>
    </location>
</feature>
<organism evidence="4 5">
    <name type="scientific">Lentinus tigrinus ALCF2SS1-6</name>
    <dbReference type="NCBI Taxonomy" id="1328759"/>
    <lineage>
        <taxon>Eukaryota</taxon>
        <taxon>Fungi</taxon>
        <taxon>Dikarya</taxon>
        <taxon>Basidiomycota</taxon>
        <taxon>Agaricomycotina</taxon>
        <taxon>Agaricomycetes</taxon>
        <taxon>Polyporales</taxon>
        <taxon>Polyporaceae</taxon>
        <taxon>Lentinus</taxon>
    </lineage>
</organism>
<dbReference type="GO" id="GO:0003677">
    <property type="term" value="F:DNA binding"/>
    <property type="evidence" value="ECO:0007669"/>
    <property type="project" value="UniProtKB-KW"/>
</dbReference>
<keyword evidence="5" id="KW-1185">Reference proteome</keyword>
<feature type="compositionally biased region" description="Polar residues" evidence="2">
    <location>
        <begin position="279"/>
        <end position="296"/>
    </location>
</feature>
<dbReference type="PANTHER" id="PTHR19303:SF70">
    <property type="entry name" value="HTH CENPB-TYPE DOMAIN-CONTAINING PROTEIN"/>
    <property type="match status" value="1"/>
</dbReference>
<dbReference type="AlphaFoldDB" id="A0A5C2SGD6"/>
<dbReference type="Proteomes" id="UP000313359">
    <property type="component" value="Unassembled WGS sequence"/>
</dbReference>
<dbReference type="Pfam" id="PF03221">
    <property type="entry name" value="HTH_Tnp_Tc5"/>
    <property type="match status" value="1"/>
</dbReference>
<dbReference type="STRING" id="1328759.A0A5C2SGD6"/>
<dbReference type="PANTHER" id="PTHR19303">
    <property type="entry name" value="TRANSPOSON"/>
    <property type="match status" value="1"/>
</dbReference>
<gene>
    <name evidence="4" type="ORF">L227DRAFT_609265</name>
</gene>
<evidence type="ECO:0000259" key="3">
    <source>
        <dbReference type="PROSITE" id="PS51253"/>
    </source>
</evidence>
<reference evidence="4" key="1">
    <citation type="journal article" date="2018" name="Genome Biol. Evol.">
        <title>Genomics and development of Lentinus tigrinus, a white-rot wood-decaying mushroom with dimorphic fruiting bodies.</title>
        <authorList>
            <person name="Wu B."/>
            <person name="Xu Z."/>
            <person name="Knudson A."/>
            <person name="Carlson A."/>
            <person name="Chen N."/>
            <person name="Kovaka S."/>
            <person name="LaButti K."/>
            <person name="Lipzen A."/>
            <person name="Pennachio C."/>
            <person name="Riley R."/>
            <person name="Schakwitz W."/>
            <person name="Umezawa K."/>
            <person name="Ohm R.A."/>
            <person name="Grigoriev I.V."/>
            <person name="Nagy L.G."/>
            <person name="Gibbons J."/>
            <person name="Hibbett D."/>
        </authorList>
    </citation>
    <scope>NUCLEOTIDE SEQUENCE [LARGE SCALE GENOMIC DNA]</scope>
    <source>
        <strain evidence="4">ALCF2SS1-6</strain>
    </source>
</reference>
<keyword evidence="1" id="KW-0238">DNA-binding</keyword>
<accession>A0A5C2SGD6</accession>
<dbReference type="Gene3D" id="1.10.10.60">
    <property type="entry name" value="Homeodomain-like"/>
    <property type="match status" value="2"/>
</dbReference>
<feature type="region of interest" description="Disordered" evidence="2">
    <location>
        <begin position="19"/>
        <end position="128"/>
    </location>
</feature>
<proteinExistence type="predicted"/>
<feature type="compositionally biased region" description="Low complexity" evidence="2">
    <location>
        <begin position="70"/>
        <end position="79"/>
    </location>
</feature>
<evidence type="ECO:0000313" key="4">
    <source>
        <dbReference type="EMBL" id="RPD62691.1"/>
    </source>
</evidence>
<name>A0A5C2SGD6_9APHY</name>
<protein>
    <submittedName>
        <fullName evidence="4">CenpB-DNA-bind-domain-containing protein</fullName>
    </submittedName>
</protein>
<sequence length="450" mass="49177">MNVSANENVSIHHWRRYFPAHTYPSEPGPSSQPRPPQPTQPPQPIEPVRPPSPPITIDDSTVDENAPDTSAQQPRAAPQPRSPSPPITIGSSTEPVPEPGTDGPSADAPPGPLPQPSTSGPKNGKGPMRKHRLFIVDKMHEEIAVRFGVERSTISKILKQRHRWAGQDPDRRMRDDYPKHRPGKFPDLELRLEEWTKLACKNGNPVSDVCLRKKARAFADEMGITADKFKASSGWVENFKHRVGIRRGFYVGNGTAEAAVAAVTAPGLAPTILTPPMPTVQSSLGQSTYAPQSSSRAYEAPLPHPSVSLSPPSSQPTWSNVEQQPSALGESPTVPDAYVHSTPEQGGGFEYQPTTTRSPSAPATVDHPEMPPTPPLATSTSSEPYIHSDAPVPAPPLDDQPIRTLKDAEEAFKRFLTWATRDEETLTVDELQYIYKIRYKLFDKVSGVIS</sequence>
<dbReference type="InterPro" id="IPR006600">
    <property type="entry name" value="HTH_CenpB_DNA-bd_dom"/>
</dbReference>
<dbReference type="SUPFAM" id="SSF46689">
    <property type="entry name" value="Homeodomain-like"/>
    <property type="match status" value="1"/>
</dbReference>
<dbReference type="InterPro" id="IPR050863">
    <property type="entry name" value="CenT-Element_Derived"/>
</dbReference>
<dbReference type="OrthoDB" id="9909311at2759"/>
<evidence type="ECO:0000256" key="2">
    <source>
        <dbReference type="SAM" id="MobiDB-lite"/>
    </source>
</evidence>
<evidence type="ECO:0000256" key="1">
    <source>
        <dbReference type="ARBA" id="ARBA00023125"/>
    </source>
</evidence>
<dbReference type="PROSITE" id="PS51253">
    <property type="entry name" value="HTH_CENPB"/>
    <property type="match status" value="1"/>
</dbReference>
<feature type="region of interest" description="Disordered" evidence="2">
    <location>
        <begin position="279"/>
        <end position="384"/>
    </location>
</feature>